<dbReference type="FunFam" id="3.30.300.30:FF:000004">
    <property type="entry name" value="Acetyl-coenzyme A synthetase"/>
    <property type="match status" value="1"/>
</dbReference>
<protein>
    <recommendedName>
        <fullName evidence="1">AMP-binding enzyme C-terminal domain-containing protein</fullName>
    </recommendedName>
</protein>
<dbReference type="PANTHER" id="PTHR24095">
    <property type="entry name" value="ACETYL-COENZYME A SYNTHETASE"/>
    <property type="match status" value="1"/>
</dbReference>
<dbReference type="EMBL" id="WNWW01000480">
    <property type="protein sequence ID" value="KAF3424290.1"/>
    <property type="molecule type" value="Genomic_DNA"/>
</dbReference>
<evidence type="ECO:0000313" key="3">
    <source>
        <dbReference type="Proteomes" id="UP000655588"/>
    </source>
</evidence>
<keyword evidence="3" id="KW-1185">Reference proteome</keyword>
<dbReference type="Gene3D" id="3.30.300.30">
    <property type="match status" value="1"/>
</dbReference>
<organism evidence="2 3">
    <name type="scientific">Frieseomelitta varia</name>
    <dbReference type="NCBI Taxonomy" id="561572"/>
    <lineage>
        <taxon>Eukaryota</taxon>
        <taxon>Metazoa</taxon>
        <taxon>Ecdysozoa</taxon>
        <taxon>Arthropoda</taxon>
        <taxon>Hexapoda</taxon>
        <taxon>Insecta</taxon>
        <taxon>Pterygota</taxon>
        <taxon>Neoptera</taxon>
        <taxon>Endopterygota</taxon>
        <taxon>Hymenoptera</taxon>
        <taxon>Apocrita</taxon>
        <taxon>Aculeata</taxon>
        <taxon>Apoidea</taxon>
        <taxon>Anthophila</taxon>
        <taxon>Apidae</taxon>
        <taxon>Frieseomelitta</taxon>
    </lineage>
</organism>
<dbReference type="GO" id="GO:0003987">
    <property type="term" value="F:acetate-CoA ligase activity"/>
    <property type="evidence" value="ECO:0007669"/>
    <property type="project" value="TreeGrafter"/>
</dbReference>
<accession>A0A833RVA7</accession>
<dbReference type="AlphaFoldDB" id="A0A833RVA7"/>
<gene>
    <name evidence="2" type="ORF">E2986_10894</name>
</gene>
<dbReference type="Proteomes" id="UP000655588">
    <property type="component" value="Unassembled WGS sequence"/>
</dbReference>
<dbReference type="InterPro" id="IPR025110">
    <property type="entry name" value="AMP-bd_C"/>
</dbReference>
<evidence type="ECO:0000313" key="2">
    <source>
        <dbReference type="EMBL" id="KAF3424290.1"/>
    </source>
</evidence>
<feature type="domain" description="AMP-binding enzyme C-terminal" evidence="1">
    <location>
        <begin position="50"/>
        <end position="129"/>
    </location>
</feature>
<sequence length="187" mass="20843">MVSNRRGIGKFVTIEFIDESARRDADGYFWITGRVDDMLNVSGHLMSTAEVESVLTEHSSVAEAAVVSKPHPVKGQCLYCFITPNEGAKFDKKLQDELKKRGIRERIGPFAQPDVVQYAPGLPKTRSGKIMRRILRKIAAGDRNVGDISTLADESIVNVLFQLRPQKIIMRNNCYCFQSTIIVASVA</sequence>
<name>A0A833RVA7_9HYME</name>
<reference evidence="2" key="1">
    <citation type="submission" date="2019-11" db="EMBL/GenBank/DDBJ databases">
        <title>The nuclear and mitochondrial genomes of Frieseomelitta varia - a highly eusocial stingless bee (Meliponini) with a permanently sterile worker caste.</title>
        <authorList>
            <person name="Freitas F.C.P."/>
            <person name="Lourenco A.P."/>
            <person name="Nunes F.M.F."/>
            <person name="Paschoal A.R."/>
            <person name="Abreu F.C.P."/>
            <person name="Barbin F.O."/>
            <person name="Bataglia L."/>
            <person name="Cardoso-Junior C.A.M."/>
            <person name="Cervoni M.S."/>
            <person name="Silva S.R."/>
            <person name="Dalarmi F."/>
            <person name="Del Lama M.A."/>
            <person name="Depintor T.S."/>
            <person name="Ferreira K.M."/>
            <person name="Goria P.S."/>
            <person name="Jaskot M.C."/>
            <person name="Lago D.C."/>
            <person name="Luna-Lucena D."/>
            <person name="Moda L.M."/>
            <person name="Nascimento L."/>
            <person name="Pedrino M."/>
            <person name="Rabico F.O."/>
            <person name="Sanches F.C."/>
            <person name="Santos D.E."/>
            <person name="Santos C.G."/>
            <person name="Vieira J."/>
            <person name="Lopes T.F."/>
            <person name="Barchuk A.R."/>
            <person name="Hartfelder K."/>
            <person name="Simoes Z.L.P."/>
            <person name="Bitondi M.M.G."/>
            <person name="Pinheiro D.G."/>
        </authorList>
    </citation>
    <scope>NUCLEOTIDE SEQUENCE</scope>
    <source>
        <strain evidence="2">USP_RPSP 00005682</strain>
        <tissue evidence="2">Whole individual</tissue>
    </source>
</reference>
<dbReference type="PANTHER" id="PTHR24095:SF244">
    <property type="entry name" value="ACETYL-COENZYME A SYNTHETASE"/>
    <property type="match status" value="1"/>
</dbReference>
<proteinExistence type="predicted"/>
<dbReference type="GO" id="GO:0006085">
    <property type="term" value="P:acetyl-CoA biosynthetic process"/>
    <property type="evidence" value="ECO:0007669"/>
    <property type="project" value="TreeGrafter"/>
</dbReference>
<dbReference type="InterPro" id="IPR045851">
    <property type="entry name" value="AMP-bd_C_sf"/>
</dbReference>
<evidence type="ECO:0000259" key="1">
    <source>
        <dbReference type="Pfam" id="PF13193"/>
    </source>
</evidence>
<comment type="caution">
    <text evidence="2">The sequence shown here is derived from an EMBL/GenBank/DDBJ whole genome shotgun (WGS) entry which is preliminary data.</text>
</comment>
<dbReference type="SUPFAM" id="SSF56801">
    <property type="entry name" value="Acetyl-CoA synthetase-like"/>
    <property type="match status" value="1"/>
</dbReference>
<dbReference type="Pfam" id="PF13193">
    <property type="entry name" value="AMP-binding_C"/>
    <property type="match status" value="1"/>
</dbReference>